<evidence type="ECO:0000259" key="2">
    <source>
        <dbReference type="Pfam" id="PF03732"/>
    </source>
</evidence>
<protein>
    <recommendedName>
        <fullName evidence="2">Retrotransposon gag domain-containing protein</fullName>
    </recommendedName>
</protein>
<evidence type="ECO:0000256" key="1">
    <source>
        <dbReference type="SAM" id="MobiDB-lite"/>
    </source>
</evidence>
<dbReference type="Proteomes" id="UP001605036">
    <property type="component" value="Unassembled WGS sequence"/>
</dbReference>
<comment type="caution">
    <text evidence="3">The sequence shown here is derived from an EMBL/GenBank/DDBJ whole genome shotgun (WGS) entry which is preliminary data.</text>
</comment>
<feature type="compositionally biased region" description="Low complexity" evidence="1">
    <location>
        <begin position="20"/>
        <end position="36"/>
    </location>
</feature>
<feature type="compositionally biased region" description="Polar residues" evidence="1">
    <location>
        <begin position="90"/>
        <end position="108"/>
    </location>
</feature>
<organism evidence="3 4">
    <name type="scientific">Riccia fluitans</name>
    <dbReference type="NCBI Taxonomy" id="41844"/>
    <lineage>
        <taxon>Eukaryota</taxon>
        <taxon>Viridiplantae</taxon>
        <taxon>Streptophyta</taxon>
        <taxon>Embryophyta</taxon>
        <taxon>Marchantiophyta</taxon>
        <taxon>Marchantiopsida</taxon>
        <taxon>Marchantiidae</taxon>
        <taxon>Marchantiales</taxon>
        <taxon>Ricciaceae</taxon>
        <taxon>Riccia</taxon>
    </lineage>
</organism>
<gene>
    <name evidence="3" type="ORF">R1flu_015596</name>
</gene>
<feature type="region of interest" description="Disordered" evidence="1">
    <location>
        <begin position="1"/>
        <end position="56"/>
    </location>
</feature>
<dbReference type="Pfam" id="PF03732">
    <property type="entry name" value="Retrotrans_gag"/>
    <property type="match status" value="1"/>
</dbReference>
<feature type="compositionally biased region" description="Basic and acidic residues" evidence="1">
    <location>
        <begin position="1"/>
        <end position="18"/>
    </location>
</feature>
<keyword evidence="4" id="KW-1185">Reference proteome</keyword>
<dbReference type="EMBL" id="JBHFFA010000004">
    <property type="protein sequence ID" value="KAL2630910.1"/>
    <property type="molecule type" value="Genomic_DNA"/>
</dbReference>
<name>A0ABD1YK91_9MARC</name>
<proteinExistence type="predicted"/>
<sequence length="383" mass="43279">MDSPHEMQDPGAKGKEVEEQPTTQETPIGTVPATIPTPAPVSVNVPATTSADPGCSGGGLNAQIILDRFMGSFAPILEMYRKHKKEGKFQPSSSKLPEENNAVSKSTSQTLSMVPSVGGFRQAKPKPPPYYYGDGNLQKFEVWATGMDNYLKVYHPDSWFSMAHSCLMGDAAIWFTGISKGGEARKEKPIDSWPELHQILRKRVFPGNEYATTRQALFQLSQKGSLQEYISNFDLLVSQLNFVNAEEIMWNFKNGLTEANQKIVTNWQEFSNSNDIQDLYLFLLKLEQTWKPRRMEGDIDKSVPIDNKRKWEPGPLTSAKDIMLEDKGERGIGRRSRNETRQEPGPLEFLRIQLRLVGLVVNRDTCLVIVQTRWRVLFSKLKL</sequence>
<evidence type="ECO:0000313" key="3">
    <source>
        <dbReference type="EMBL" id="KAL2630910.1"/>
    </source>
</evidence>
<accession>A0ABD1YK91</accession>
<evidence type="ECO:0000313" key="4">
    <source>
        <dbReference type="Proteomes" id="UP001605036"/>
    </source>
</evidence>
<feature type="domain" description="Retrotransposon gag" evidence="2">
    <location>
        <begin position="162"/>
        <end position="257"/>
    </location>
</feature>
<reference evidence="3 4" key="1">
    <citation type="submission" date="2024-09" db="EMBL/GenBank/DDBJ databases">
        <title>Chromosome-scale assembly of Riccia fluitans.</title>
        <authorList>
            <person name="Paukszto L."/>
            <person name="Sawicki J."/>
            <person name="Karawczyk K."/>
            <person name="Piernik-Szablinska J."/>
            <person name="Szczecinska M."/>
            <person name="Mazdziarz M."/>
        </authorList>
    </citation>
    <scope>NUCLEOTIDE SEQUENCE [LARGE SCALE GENOMIC DNA]</scope>
    <source>
        <strain evidence="3">Rf_01</strain>
        <tissue evidence="3">Aerial parts of the thallus</tissue>
    </source>
</reference>
<dbReference type="InterPro" id="IPR005162">
    <property type="entry name" value="Retrotrans_gag_dom"/>
</dbReference>
<feature type="region of interest" description="Disordered" evidence="1">
    <location>
        <begin position="88"/>
        <end position="108"/>
    </location>
</feature>
<dbReference type="AlphaFoldDB" id="A0ABD1YK91"/>